<feature type="non-terminal residue" evidence="2">
    <location>
        <position position="1"/>
    </location>
</feature>
<proteinExistence type="predicted"/>
<dbReference type="AlphaFoldDB" id="A0A8S2WP29"/>
<dbReference type="EMBL" id="CAJNOK010058143">
    <property type="protein sequence ID" value="CAF1628404.1"/>
    <property type="molecule type" value="Genomic_DNA"/>
</dbReference>
<evidence type="ECO:0000313" key="2">
    <source>
        <dbReference type="EMBL" id="CAF4453068.1"/>
    </source>
</evidence>
<name>A0A8S2WP29_9BILA</name>
<sequence length="47" mass="5743">RDKCQSCHHTLHEIRNLLEERLKHHVDSSLKTAFDDNLRLLREYERS</sequence>
<gene>
    <name evidence="1" type="ORF">OVA965_LOCUS43586</name>
    <name evidence="2" type="ORF">TMI583_LOCUS45911</name>
</gene>
<dbReference type="EMBL" id="CAJOBA010083605">
    <property type="protein sequence ID" value="CAF4453068.1"/>
    <property type="molecule type" value="Genomic_DNA"/>
</dbReference>
<reference evidence="2" key="1">
    <citation type="submission" date="2021-02" db="EMBL/GenBank/DDBJ databases">
        <authorList>
            <person name="Nowell W R."/>
        </authorList>
    </citation>
    <scope>NUCLEOTIDE SEQUENCE</scope>
</reference>
<accession>A0A8S2WP29</accession>
<evidence type="ECO:0000313" key="3">
    <source>
        <dbReference type="Proteomes" id="UP000682733"/>
    </source>
</evidence>
<organism evidence="2 3">
    <name type="scientific">Didymodactylos carnosus</name>
    <dbReference type="NCBI Taxonomy" id="1234261"/>
    <lineage>
        <taxon>Eukaryota</taxon>
        <taxon>Metazoa</taxon>
        <taxon>Spiralia</taxon>
        <taxon>Gnathifera</taxon>
        <taxon>Rotifera</taxon>
        <taxon>Eurotatoria</taxon>
        <taxon>Bdelloidea</taxon>
        <taxon>Philodinida</taxon>
        <taxon>Philodinidae</taxon>
        <taxon>Didymodactylos</taxon>
    </lineage>
</organism>
<protein>
    <submittedName>
        <fullName evidence="2">Uncharacterized protein</fullName>
    </submittedName>
</protein>
<dbReference type="Proteomes" id="UP000682733">
    <property type="component" value="Unassembled WGS sequence"/>
</dbReference>
<dbReference type="Proteomes" id="UP000677228">
    <property type="component" value="Unassembled WGS sequence"/>
</dbReference>
<comment type="caution">
    <text evidence="2">The sequence shown here is derived from an EMBL/GenBank/DDBJ whole genome shotgun (WGS) entry which is preliminary data.</text>
</comment>
<evidence type="ECO:0000313" key="1">
    <source>
        <dbReference type="EMBL" id="CAF1628404.1"/>
    </source>
</evidence>